<reference evidence="6" key="1">
    <citation type="submission" date="2021-03" db="EMBL/GenBank/DDBJ databases">
        <title>Genome of Cognatishimia sp. F0-27.</title>
        <authorList>
            <person name="Ping X."/>
        </authorList>
    </citation>
    <scope>NUCLEOTIDE SEQUENCE [LARGE SCALE GENOMIC DNA]</scope>
    <source>
        <strain evidence="6">E313</strain>
    </source>
</reference>
<evidence type="ECO:0000313" key="5">
    <source>
        <dbReference type="EMBL" id="MCC1484160.1"/>
    </source>
</evidence>
<dbReference type="PROSITE" id="PS51585">
    <property type="entry name" value="SAM_MT_TPMT"/>
    <property type="match status" value="1"/>
</dbReference>
<reference evidence="6" key="2">
    <citation type="submission" date="2023-07" db="EMBL/GenBank/DDBJ databases">
        <title>Genome of Winogradskyella sp. E313.</title>
        <authorList>
            <person name="Zhou Y."/>
        </authorList>
    </citation>
    <scope>NUCLEOTIDE SEQUENCE [LARGE SCALE GENOMIC DNA]</scope>
    <source>
        <strain evidence="6">E313</strain>
    </source>
</reference>
<dbReference type="EMBL" id="JAFMPT010000006">
    <property type="protein sequence ID" value="MCC1484160.1"/>
    <property type="molecule type" value="Genomic_DNA"/>
</dbReference>
<keyword evidence="4" id="KW-0949">S-adenosyl-L-methionine</keyword>
<accession>A0ABS8ENM0</accession>
<evidence type="ECO:0000256" key="4">
    <source>
        <dbReference type="ARBA" id="ARBA00022691"/>
    </source>
</evidence>
<protein>
    <submittedName>
        <fullName evidence="5">SAM-dependent methyltransferase</fullName>
    </submittedName>
</protein>
<evidence type="ECO:0000256" key="2">
    <source>
        <dbReference type="ARBA" id="ARBA00022603"/>
    </source>
</evidence>
<keyword evidence="6" id="KW-1185">Reference proteome</keyword>
<evidence type="ECO:0000313" key="6">
    <source>
        <dbReference type="Proteomes" id="UP000778797"/>
    </source>
</evidence>
<dbReference type="PANTHER" id="PTHR32183:SF6">
    <property type="entry name" value="CYSTEINE SULFINATE DESULFINASE_CYSTEINE DESULFURASE AND RELATED ENZYMES"/>
    <property type="match status" value="1"/>
</dbReference>
<dbReference type="InterPro" id="IPR029063">
    <property type="entry name" value="SAM-dependent_MTases_sf"/>
</dbReference>
<dbReference type="RefSeq" id="WP_227476607.1">
    <property type="nucleotide sequence ID" value="NZ_JAFMPT010000006.1"/>
</dbReference>
<proteinExistence type="predicted"/>
<dbReference type="PANTHER" id="PTHR32183">
    <property type="match status" value="1"/>
</dbReference>
<keyword evidence="2 5" id="KW-0489">Methyltransferase</keyword>
<dbReference type="Proteomes" id="UP000778797">
    <property type="component" value="Unassembled WGS sequence"/>
</dbReference>
<gene>
    <name evidence="5" type="ORF">J1C55_06135</name>
</gene>
<sequence length="205" mass="24099">MARLSISEREKQYWSQRYIENRTCWDLGESSRPLVDYIDQLEDKSIKILIPGAGNAFEAEYLFNNGFKNVFVLDIAPEPLILFSQRNPNFPKTQLIEGDFFEHVNLYDLIIEQTFFCSFPPKIETRKRYAKKMNTLLQSNGKLVGLWFNIPLKGDLEKRPFGGDKKEYLSYLSPWFNVKTFENAYNSVESRLGKELFGVFEKKHR</sequence>
<comment type="caution">
    <text evidence="5">The sequence shown here is derived from an EMBL/GenBank/DDBJ whole genome shotgun (WGS) entry which is preliminary data.</text>
</comment>
<evidence type="ECO:0000256" key="3">
    <source>
        <dbReference type="ARBA" id="ARBA00022679"/>
    </source>
</evidence>
<dbReference type="GO" id="GO:0008168">
    <property type="term" value="F:methyltransferase activity"/>
    <property type="evidence" value="ECO:0007669"/>
    <property type="project" value="UniProtKB-KW"/>
</dbReference>
<dbReference type="InterPro" id="IPR008854">
    <property type="entry name" value="TPMT"/>
</dbReference>
<dbReference type="Gene3D" id="3.40.50.150">
    <property type="entry name" value="Vaccinia Virus protein VP39"/>
    <property type="match status" value="1"/>
</dbReference>
<dbReference type="CDD" id="cd02440">
    <property type="entry name" value="AdoMet_MTases"/>
    <property type="match status" value="1"/>
</dbReference>
<name>A0ABS8ENM0_9FLAO</name>
<dbReference type="SUPFAM" id="SSF53335">
    <property type="entry name" value="S-adenosyl-L-methionine-dependent methyltransferases"/>
    <property type="match status" value="1"/>
</dbReference>
<evidence type="ECO:0000256" key="1">
    <source>
        <dbReference type="ARBA" id="ARBA00022553"/>
    </source>
</evidence>
<keyword evidence="1" id="KW-0597">Phosphoprotein</keyword>
<dbReference type="Pfam" id="PF05724">
    <property type="entry name" value="TPMT"/>
    <property type="match status" value="1"/>
</dbReference>
<organism evidence="5 6">
    <name type="scientific">Winogradskyella immobilis</name>
    <dbReference type="NCBI Taxonomy" id="2816852"/>
    <lineage>
        <taxon>Bacteria</taxon>
        <taxon>Pseudomonadati</taxon>
        <taxon>Bacteroidota</taxon>
        <taxon>Flavobacteriia</taxon>
        <taxon>Flavobacteriales</taxon>
        <taxon>Flavobacteriaceae</taxon>
        <taxon>Winogradskyella</taxon>
    </lineage>
</organism>
<keyword evidence="3" id="KW-0808">Transferase</keyword>
<dbReference type="GO" id="GO:0032259">
    <property type="term" value="P:methylation"/>
    <property type="evidence" value="ECO:0007669"/>
    <property type="project" value="UniProtKB-KW"/>
</dbReference>